<evidence type="ECO:0000256" key="1">
    <source>
        <dbReference type="ARBA" id="ARBA00012513"/>
    </source>
</evidence>
<sequence>MLQSLEYIHEKNYTHADIKAGNILLEKQDDFSTSVLVDYGLAHLSTRNEDKADKKRAHNGTAIFTSCDAHRGYSPSYRGDLEILAYNMVYWLSGSLPWEAQESNPEKVLRSKETFLEGLPSTLKDLLKATPNSVAPLCEIFKIAQKTKYLDRLDYPKLYKIVENVLKDRAVGVKRKLPKVETNEEEHVIQTPPPKAKRSKAVSPSPSFGDDEPYADAVASSSSSPMSKENEPGSVKPRKLHLKPRSGQLSDIRIIRNTRLERRFPIPEVAELRPEEGDPSSSSSYDICRTSPRGVVPGLSVRRAPCVPLNSTSSSMEIGDLSTSTGSYSNGQETGVSPATKQCPNKLRNIPGMQNFARGRRSIVIDQINKKYRRIAEKKKLST</sequence>
<dbReference type="EC" id="2.7.11.1" evidence="1"/>
<dbReference type="InterPro" id="IPR000719">
    <property type="entry name" value="Prot_kinase_dom"/>
</dbReference>
<evidence type="ECO:0000313" key="4">
    <source>
        <dbReference type="EMBL" id="VDL83238.1"/>
    </source>
</evidence>
<dbReference type="Proteomes" id="UP000271162">
    <property type="component" value="Unassembled WGS sequence"/>
</dbReference>
<reference evidence="6" key="1">
    <citation type="submission" date="2017-02" db="UniProtKB">
        <authorList>
            <consortium name="WormBaseParasite"/>
        </authorList>
    </citation>
    <scope>IDENTIFICATION</scope>
</reference>
<proteinExistence type="predicted"/>
<evidence type="ECO:0000313" key="5">
    <source>
        <dbReference type="Proteomes" id="UP000271162"/>
    </source>
</evidence>
<keyword evidence="5" id="KW-1185">Reference proteome</keyword>
<dbReference type="EMBL" id="UYSL01024237">
    <property type="protein sequence ID" value="VDL83238.1"/>
    <property type="molecule type" value="Genomic_DNA"/>
</dbReference>
<gene>
    <name evidence="4" type="ORF">NBR_LOCUS19504</name>
</gene>
<dbReference type="Pfam" id="PF00069">
    <property type="entry name" value="Pkinase"/>
    <property type="match status" value="1"/>
</dbReference>
<dbReference type="GO" id="GO:0004674">
    <property type="term" value="F:protein serine/threonine kinase activity"/>
    <property type="evidence" value="ECO:0007669"/>
    <property type="project" value="UniProtKB-EC"/>
</dbReference>
<reference evidence="4 5" key="2">
    <citation type="submission" date="2018-11" db="EMBL/GenBank/DDBJ databases">
        <authorList>
            <consortium name="Pathogen Informatics"/>
        </authorList>
    </citation>
    <scope>NUCLEOTIDE SEQUENCE [LARGE SCALE GENOMIC DNA]</scope>
</reference>
<accession>A0A0N4YQI1</accession>
<organism evidence="6">
    <name type="scientific">Nippostrongylus brasiliensis</name>
    <name type="common">Rat hookworm</name>
    <dbReference type="NCBI Taxonomy" id="27835"/>
    <lineage>
        <taxon>Eukaryota</taxon>
        <taxon>Metazoa</taxon>
        <taxon>Ecdysozoa</taxon>
        <taxon>Nematoda</taxon>
        <taxon>Chromadorea</taxon>
        <taxon>Rhabditida</taxon>
        <taxon>Rhabditina</taxon>
        <taxon>Rhabditomorpha</taxon>
        <taxon>Strongyloidea</taxon>
        <taxon>Heligmosomidae</taxon>
        <taxon>Nippostrongylus</taxon>
    </lineage>
</organism>
<feature type="region of interest" description="Disordered" evidence="2">
    <location>
        <begin position="180"/>
        <end position="246"/>
    </location>
</feature>
<evidence type="ECO:0000256" key="2">
    <source>
        <dbReference type="SAM" id="MobiDB-lite"/>
    </source>
</evidence>
<dbReference type="AlphaFoldDB" id="A0A0N4YQI1"/>
<dbReference type="InterPro" id="IPR008271">
    <property type="entry name" value="Ser/Thr_kinase_AS"/>
</dbReference>
<feature type="compositionally biased region" description="Polar residues" evidence="2">
    <location>
        <begin position="317"/>
        <end position="343"/>
    </location>
</feature>
<name>A0A0N4YQI1_NIPBR</name>
<dbReference type="SUPFAM" id="SSF56112">
    <property type="entry name" value="Protein kinase-like (PK-like)"/>
    <property type="match status" value="1"/>
</dbReference>
<dbReference type="PROSITE" id="PS50011">
    <property type="entry name" value="PROTEIN_KINASE_DOM"/>
    <property type="match status" value="1"/>
</dbReference>
<protein>
    <recommendedName>
        <fullName evidence="1">non-specific serine/threonine protein kinase</fullName>
        <ecNumber evidence="1">2.7.11.1</ecNumber>
    </recommendedName>
</protein>
<dbReference type="Gene3D" id="1.10.510.10">
    <property type="entry name" value="Transferase(Phosphotransferase) domain 1"/>
    <property type="match status" value="1"/>
</dbReference>
<dbReference type="STRING" id="27835.A0A0N4YQI1"/>
<dbReference type="PANTHER" id="PTHR11909">
    <property type="entry name" value="CASEIN KINASE-RELATED"/>
    <property type="match status" value="1"/>
</dbReference>
<dbReference type="GO" id="GO:0005524">
    <property type="term" value="F:ATP binding"/>
    <property type="evidence" value="ECO:0007669"/>
    <property type="project" value="InterPro"/>
</dbReference>
<feature type="domain" description="Protein kinase" evidence="3">
    <location>
        <begin position="1"/>
        <end position="150"/>
    </location>
</feature>
<dbReference type="WBParaSite" id="NBR_0001950301-mRNA-1">
    <property type="protein sequence ID" value="NBR_0001950301-mRNA-1"/>
    <property type="gene ID" value="NBR_0001950301"/>
</dbReference>
<evidence type="ECO:0000313" key="6">
    <source>
        <dbReference type="WBParaSite" id="NBR_0001950301-mRNA-1"/>
    </source>
</evidence>
<dbReference type="InterPro" id="IPR050235">
    <property type="entry name" value="CK1_Ser-Thr_kinase"/>
</dbReference>
<feature type="region of interest" description="Disordered" evidence="2">
    <location>
        <begin position="317"/>
        <end position="347"/>
    </location>
</feature>
<dbReference type="PROSITE" id="PS00108">
    <property type="entry name" value="PROTEIN_KINASE_ST"/>
    <property type="match status" value="1"/>
</dbReference>
<dbReference type="InterPro" id="IPR011009">
    <property type="entry name" value="Kinase-like_dom_sf"/>
</dbReference>
<evidence type="ECO:0000259" key="3">
    <source>
        <dbReference type="PROSITE" id="PS50011"/>
    </source>
</evidence>